<dbReference type="PANTHER" id="PTHR42745">
    <property type="match status" value="1"/>
</dbReference>
<name>A0ABW8YJZ3_9SPHN</name>
<dbReference type="EMBL" id="JBELQC010000001">
    <property type="protein sequence ID" value="MFL9840002.1"/>
    <property type="molecule type" value="Genomic_DNA"/>
</dbReference>
<dbReference type="InterPro" id="IPR050986">
    <property type="entry name" value="GutQ/KpsF_isomerases"/>
</dbReference>
<proteinExistence type="predicted"/>
<evidence type="ECO:0000313" key="4">
    <source>
        <dbReference type="EMBL" id="MFL9840002.1"/>
    </source>
</evidence>
<evidence type="ECO:0000259" key="2">
    <source>
        <dbReference type="PROSITE" id="PS51371"/>
    </source>
</evidence>
<dbReference type="InterPro" id="IPR046348">
    <property type="entry name" value="SIS_dom_sf"/>
</dbReference>
<dbReference type="Proteomes" id="UP001629244">
    <property type="component" value="Unassembled WGS sequence"/>
</dbReference>
<sequence>MADLQHPVLAGDLLSTAHRLLRAEQRAIALLDDIIDEAAVAAATALAACRGRILTSGIGKSGIVGRKLAATLCSLDVPAQFLHAGDALHGDLGAVRAEDMVVAISYSGTTRELMRVIEHARGVGAGTAVITAFSHAAISLLCDHVLLIPQCEEGSGDHAAPMASTIASIAMGDVLALLVAQLSGHRRGQMHALHPAGDLGRKLRPLKQVMVGGDRVPIVPMDAASAQVIREITAKGQGIVGVVDAQGLLVGTVSDGDIRRHASAIATCTARELMVEHPIAVDMAADISQALDLMRLHRVSTIFVVEDGRAQGLVHIQDLLRVGIL</sequence>
<dbReference type="Gene3D" id="3.10.580.10">
    <property type="entry name" value="CBS-domain"/>
    <property type="match status" value="1"/>
</dbReference>
<evidence type="ECO:0000313" key="5">
    <source>
        <dbReference type="Proteomes" id="UP001629244"/>
    </source>
</evidence>
<dbReference type="PROSITE" id="PS51464">
    <property type="entry name" value="SIS"/>
    <property type="match status" value="1"/>
</dbReference>
<protein>
    <submittedName>
        <fullName evidence="4">SIS domain-containing protein</fullName>
    </submittedName>
</protein>
<feature type="domain" description="SIS" evidence="3">
    <location>
        <begin position="42"/>
        <end position="185"/>
    </location>
</feature>
<accession>A0ABW8YJZ3</accession>
<dbReference type="RefSeq" id="WP_408076960.1">
    <property type="nucleotide sequence ID" value="NZ_JBELQC010000001.1"/>
</dbReference>
<dbReference type="SUPFAM" id="SSF54631">
    <property type="entry name" value="CBS-domain pair"/>
    <property type="match status" value="1"/>
</dbReference>
<reference evidence="4 5" key="1">
    <citation type="submission" date="2024-06" db="EMBL/GenBank/DDBJ databases">
        <authorList>
            <person name="Kaempfer P."/>
            <person name="Viver T."/>
        </authorList>
    </citation>
    <scope>NUCLEOTIDE SEQUENCE [LARGE SCALE GENOMIC DNA]</scope>
    <source>
        <strain evidence="4 5">ST-64</strain>
    </source>
</reference>
<dbReference type="Pfam" id="PF00571">
    <property type="entry name" value="CBS"/>
    <property type="match status" value="1"/>
</dbReference>
<dbReference type="PROSITE" id="PS51371">
    <property type="entry name" value="CBS"/>
    <property type="match status" value="1"/>
</dbReference>
<keyword evidence="1" id="KW-0129">CBS domain</keyword>
<dbReference type="SUPFAM" id="SSF53697">
    <property type="entry name" value="SIS domain"/>
    <property type="match status" value="1"/>
</dbReference>
<feature type="domain" description="CBS" evidence="2">
    <location>
        <begin position="274"/>
        <end position="325"/>
    </location>
</feature>
<dbReference type="PANTHER" id="PTHR42745:SF1">
    <property type="entry name" value="ARABINOSE 5-PHOSPHATE ISOMERASE KDSD"/>
    <property type="match status" value="1"/>
</dbReference>
<dbReference type="Pfam" id="PF01380">
    <property type="entry name" value="SIS"/>
    <property type="match status" value="1"/>
</dbReference>
<dbReference type="InterPro" id="IPR001347">
    <property type="entry name" value="SIS_dom"/>
</dbReference>
<dbReference type="InterPro" id="IPR046342">
    <property type="entry name" value="CBS_dom_sf"/>
</dbReference>
<gene>
    <name evidence="4" type="ORF">ABS767_03410</name>
</gene>
<evidence type="ECO:0000256" key="1">
    <source>
        <dbReference type="PROSITE-ProRule" id="PRU00703"/>
    </source>
</evidence>
<comment type="caution">
    <text evidence="4">The sequence shown here is derived from an EMBL/GenBank/DDBJ whole genome shotgun (WGS) entry which is preliminary data.</text>
</comment>
<organism evidence="4 5">
    <name type="scientific">Sphingomonas plantiphila</name>
    <dbReference type="NCBI Taxonomy" id="3163295"/>
    <lineage>
        <taxon>Bacteria</taxon>
        <taxon>Pseudomonadati</taxon>
        <taxon>Pseudomonadota</taxon>
        <taxon>Alphaproteobacteria</taxon>
        <taxon>Sphingomonadales</taxon>
        <taxon>Sphingomonadaceae</taxon>
        <taxon>Sphingomonas</taxon>
    </lineage>
</organism>
<dbReference type="InterPro" id="IPR000644">
    <property type="entry name" value="CBS_dom"/>
</dbReference>
<keyword evidence="5" id="KW-1185">Reference proteome</keyword>
<dbReference type="Gene3D" id="3.40.50.10490">
    <property type="entry name" value="Glucose-6-phosphate isomerase like protein, domain 1"/>
    <property type="match status" value="1"/>
</dbReference>
<evidence type="ECO:0000259" key="3">
    <source>
        <dbReference type="PROSITE" id="PS51464"/>
    </source>
</evidence>